<accession>A0A0L7KYH5</accession>
<proteinExistence type="predicted"/>
<evidence type="ECO:0000313" key="1">
    <source>
        <dbReference type="EMBL" id="KOB68116.1"/>
    </source>
</evidence>
<comment type="caution">
    <text evidence="1">The sequence shown here is derived from an EMBL/GenBank/DDBJ whole genome shotgun (WGS) entry which is preliminary data.</text>
</comment>
<sequence>MCRHASNNNIMVGDSGSLARRYARPTRETRDLNANVPRTHSRLSQMSHARQDNTLDLILKPLFESTQ</sequence>
<protein>
    <submittedName>
        <fullName evidence="1">Putative band 4.1-like protein 4A</fullName>
    </submittedName>
</protein>
<gene>
    <name evidence="1" type="ORF">OBRU01_18778</name>
</gene>
<reference evidence="1 2" key="1">
    <citation type="journal article" date="2015" name="Genome Biol. Evol.">
        <title>The genome of winter moth (Operophtera brumata) provides a genomic perspective on sexual dimorphism and phenology.</title>
        <authorList>
            <person name="Derks M.F."/>
            <person name="Smit S."/>
            <person name="Salis L."/>
            <person name="Schijlen E."/>
            <person name="Bossers A."/>
            <person name="Mateman C."/>
            <person name="Pijl A.S."/>
            <person name="de Ridder D."/>
            <person name="Groenen M.A."/>
            <person name="Visser M.E."/>
            <person name="Megens H.J."/>
        </authorList>
    </citation>
    <scope>NUCLEOTIDE SEQUENCE [LARGE SCALE GENOMIC DNA]</scope>
    <source>
        <strain evidence="1">WM2013NL</strain>
        <tissue evidence="1">Head and thorax</tissue>
    </source>
</reference>
<dbReference type="Proteomes" id="UP000037510">
    <property type="component" value="Unassembled WGS sequence"/>
</dbReference>
<dbReference type="AlphaFoldDB" id="A0A0L7KYH5"/>
<keyword evidence="2" id="KW-1185">Reference proteome</keyword>
<dbReference type="EMBL" id="JTDY01004471">
    <property type="protein sequence ID" value="KOB68116.1"/>
    <property type="molecule type" value="Genomic_DNA"/>
</dbReference>
<name>A0A0L7KYH5_OPEBR</name>
<evidence type="ECO:0000313" key="2">
    <source>
        <dbReference type="Proteomes" id="UP000037510"/>
    </source>
</evidence>
<organism evidence="1 2">
    <name type="scientific">Operophtera brumata</name>
    <name type="common">Winter moth</name>
    <name type="synonym">Phalaena brumata</name>
    <dbReference type="NCBI Taxonomy" id="104452"/>
    <lineage>
        <taxon>Eukaryota</taxon>
        <taxon>Metazoa</taxon>
        <taxon>Ecdysozoa</taxon>
        <taxon>Arthropoda</taxon>
        <taxon>Hexapoda</taxon>
        <taxon>Insecta</taxon>
        <taxon>Pterygota</taxon>
        <taxon>Neoptera</taxon>
        <taxon>Endopterygota</taxon>
        <taxon>Lepidoptera</taxon>
        <taxon>Glossata</taxon>
        <taxon>Ditrysia</taxon>
        <taxon>Geometroidea</taxon>
        <taxon>Geometridae</taxon>
        <taxon>Larentiinae</taxon>
        <taxon>Operophtera</taxon>
    </lineage>
</organism>